<dbReference type="Gene3D" id="3.40.50.1470">
    <property type="entry name" value="Peptidyl-tRNA hydrolase"/>
    <property type="match status" value="1"/>
</dbReference>
<comment type="caution">
    <text evidence="8">The sequence shown here is derived from an EMBL/GenBank/DDBJ whole genome shotgun (WGS) entry which is preliminary data.</text>
</comment>
<dbReference type="GO" id="GO:0000049">
    <property type="term" value="F:tRNA binding"/>
    <property type="evidence" value="ECO:0007669"/>
    <property type="project" value="UniProtKB-KW"/>
</dbReference>
<keyword evidence="2" id="KW-0820">tRNA-binding</keyword>
<protein>
    <recommendedName>
        <fullName evidence="1">peptidyl-tRNA hydrolase</fullName>
        <ecNumber evidence="1">3.1.1.29</ecNumber>
    </recommendedName>
</protein>
<reference evidence="8" key="2">
    <citation type="submission" date="2023-05" db="EMBL/GenBank/DDBJ databases">
        <authorList>
            <person name="Schelkunov M.I."/>
        </authorList>
    </citation>
    <scope>NUCLEOTIDE SEQUENCE</scope>
    <source>
        <strain evidence="8">Hsosn_3</strain>
        <tissue evidence="8">Leaf</tissue>
    </source>
</reference>
<evidence type="ECO:0000256" key="5">
    <source>
        <dbReference type="ARBA" id="ARBA00038063"/>
    </source>
</evidence>
<organism evidence="8 9">
    <name type="scientific">Heracleum sosnowskyi</name>
    <dbReference type="NCBI Taxonomy" id="360622"/>
    <lineage>
        <taxon>Eukaryota</taxon>
        <taxon>Viridiplantae</taxon>
        <taxon>Streptophyta</taxon>
        <taxon>Embryophyta</taxon>
        <taxon>Tracheophyta</taxon>
        <taxon>Spermatophyta</taxon>
        <taxon>Magnoliopsida</taxon>
        <taxon>eudicotyledons</taxon>
        <taxon>Gunneridae</taxon>
        <taxon>Pentapetalae</taxon>
        <taxon>asterids</taxon>
        <taxon>campanulids</taxon>
        <taxon>Apiales</taxon>
        <taxon>Apiaceae</taxon>
        <taxon>Apioideae</taxon>
        <taxon>apioid superclade</taxon>
        <taxon>Tordylieae</taxon>
        <taxon>Tordyliinae</taxon>
        <taxon>Heracleum</taxon>
    </lineage>
</organism>
<keyword evidence="4" id="KW-0694">RNA-binding</keyword>
<evidence type="ECO:0000313" key="9">
    <source>
        <dbReference type="Proteomes" id="UP001237642"/>
    </source>
</evidence>
<proteinExistence type="inferred from homology"/>
<evidence type="ECO:0000256" key="6">
    <source>
        <dbReference type="RuleBase" id="RU004320"/>
    </source>
</evidence>
<gene>
    <name evidence="8" type="ORF">POM88_021769</name>
</gene>
<dbReference type="PROSITE" id="PS01196">
    <property type="entry name" value="PEPT_TRNA_HYDROL_2"/>
    <property type="match status" value="1"/>
</dbReference>
<dbReference type="HAMAP" id="MF_00083">
    <property type="entry name" value="Pept_tRNA_hydro_bact"/>
    <property type="match status" value="1"/>
</dbReference>
<dbReference type="InterPro" id="IPR018171">
    <property type="entry name" value="Pept_tRNA_hydro_CS"/>
</dbReference>
<reference evidence="8" key="1">
    <citation type="submission" date="2023-02" db="EMBL/GenBank/DDBJ databases">
        <title>Genome of toxic invasive species Heracleum sosnowskyi carries increased number of genes despite the absence of recent whole-genome duplications.</title>
        <authorList>
            <person name="Schelkunov M."/>
            <person name="Shtratnikova V."/>
            <person name="Makarenko M."/>
            <person name="Klepikova A."/>
            <person name="Omelchenko D."/>
            <person name="Novikova G."/>
            <person name="Obukhova E."/>
            <person name="Bogdanov V."/>
            <person name="Penin A."/>
            <person name="Logacheva M."/>
        </authorList>
    </citation>
    <scope>NUCLEOTIDE SEQUENCE</scope>
    <source>
        <strain evidence="8">Hsosn_3</strain>
        <tissue evidence="8">Leaf</tissue>
    </source>
</reference>
<evidence type="ECO:0000256" key="1">
    <source>
        <dbReference type="ARBA" id="ARBA00013260"/>
    </source>
</evidence>
<keyword evidence="9" id="KW-1185">Reference proteome</keyword>
<dbReference type="AlphaFoldDB" id="A0AAD8MT53"/>
<dbReference type="PANTHER" id="PTHR17224:SF1">
    <property type="entry name" value="PEPTIDYL-TRNA HYDROLASE"/>
    <property type="match status" value="1"/>
</dbReference>
<evidence type="ECO:0000313" key="8">
    <source>
        <dbReference type="EMBL" id="KAK1384034.1"/>
    </source>
</evidence>
<dbReference type="PANTHER" id="PTHR17224">
    <property type="entry name" value="PEPTIDYL-TRNA HYDROLASE"/>
    <property type="match status" value="1"/>
</dbReference>
<dbReference type="Proteomes" id="UP001237642">
    <property type="component" value="Unassembled WGS sequence"/>
</dbReference>
<feature type="compositionally biased region" description="Low complexity" evidence="7">
    <location>
        <begin position="1"/>
        <end position="14"/>
    </location>
</feature>
<evidence type="ECO:0000256" key="3">
    <source>
        <dbReference type="ARBA" id="ARBA00022801"/>
    </source>
</evidence>
<dbReference type="EMBL" id="JAUIZM010000005">
    <property type="protein sequence ID" value="KAK1384034.1"/>
    <property type="molecule type" value="Genomic_DNA"/>
</dbReference>
<evidence type="ECO:0000256" key="4">
    <source>
        <dbReference type="ARBA" id="ARBA00022884"/>
    </source>
</evidence>
<dbReference type="Pfam" id="PF01195">
    <property type="entry name" value="Pept_tRNA_hydro"/>
    <property type="match status" value="1"/>
</dbReference>
<dbReference type="InterPro" id="IPR036416">
    <property type="entry name" value="Pept_tRNA_hydro_sf"/>
</dbReference>
<keyword evidence="3 8" id="KW-0378">Hydrolase</keyword>
<evidence type="ECO:0000256" key="7">
    <source>
        <dbReference type="SAM" id="MobiDB-lite"/>
    </source>
</evidence>
<dbReference type="GO" id="GO:0004045">
    <property type="term" value="F:peptidyl-tRNA hydrolase activity"/>
    <property type="evidence" value="ECO:0007669"/>
    <property type="project" value="UniProtKB-EC"/>
</dbReference>
<dbReference type="FunFam" id="3.40.50.1470:FF:000001">
    <property type="entry name" value="Peptidyl-tRNA hydrolase"/>
    <property type="match status" value="1"/>
</dbReference>
<feature type="region of interest" description="Disordered" evidence="7">
    <location>
        <begin position="1"/>
        <end position="21"/>
    </location>
</feature>
<dbReference type="SUPFAM" id="SSF53178">
    <property type="entry name" value="Peptidyl-tRNA hydrolase-like"/>
    <property type="match status" value="1"/>
</dbReference>
<comment type="similarity">
    <text evidence="5 6">Belongs to the PTH family.</text>
</comment>
<accession>A0AAD8MT53</accession>
<dbReference type="NCBIfam" id="TIGR00447">
    <property type="entry name" value="pth"/>
    <property type="match status" value="1"/>
</dbReference>
<sequence>MSEQSESATTSTAEPTPPPPPWLIVGLGNRGFVFKGTRHNVGFEMVDKIADAEGISVSTRSFKSLLGEGHIGNIPVMLCKPQTFMNASGQSVGAIVSYYKIPLKQVLLIYDDLDLPFAKLRLLSKGGHGGHNGMKSVIHHLGGRREFHRLRIGIGRPSGTIEAFNFVLRLFSNQESEELEFTFQKGVEAVRILLSEGFDRSATFANSTKPVDHIC</sequence>
<dbReference type="InterPro" id="IPR001328">
    <property type="entry name" value="Pept_tRNA_hydro"/>
</dbReference>
<evidence type="ECO:0000256" key="2">
    <source>
        <dbReference type="ARBA" id="ARBA00022555"/>
    </source>
</evidence>
<dbReference type="EC" id="3.1.1.29" evidence="1"/>
<name>A0AAD8MT53_9APIA</name>
<dbReference type="PROSITE" id="PS01195">
    <property type="entry name" value="PEPT_TRNA_HYDROL_1"/>
    <property type="match status" value="1"/>
</dbReference>